<evidence type="ECO:0000256" key="1">
    <source>
        <dbReference type="ARBA" id="ARBA00022801"/>
    </source>
</evidence>
<dbReference type="InterPro" id="IPR029001">
    <property type="entry name" value="ITPase-like_fam"/>
</dbReference>
<dbReference type="SUPFAM" id="SSF52972">
    <property type="entry name" value="ITPase-like"/>
    <property type="match status" value="1"/>
</dbReference>
<accession>A0A0G0DDF5</accession>
<name>A0A0G0DDF5_9BACT</name>
<protein>
    <submittedName>
        <fullName evidence="2">Non-canonical purine NTP pyrophosphatase</fullName>
    </submittedName>
</protein>
<dbReference type="Gene3D" id="3.90.950.10">
    <property type="match status" value="1"/>
</dbReference>
<dbReference type="GO" id="GO:0009143">
    <property type="term" value="P:nucleoside triphosphate catabolic process"/>
    <property type="evidence" value="ECO:0007669"/>
    <property type="project" value="InterPro"/>
</dbReference>
<keyword evidence="1" id="KW-0378">Hydrolase</keyword>
<dbReference type="Proteomes" id="UP000034140">
    <property type="component" value="Unassembled WGS sequence"/>
</dbReference>
<dbReference type="AlphaFoldDB" id="A0A0G0DDF5"/>
<dbReference type="GO" id="GO:0047429">
    <property type="term" value="F:nucleoside triphosphate diphosphatase activity"/>
    <property type="evidence" value="ECO:0007669"/>
    <property type="project" value="InterPro"/>
</dbReference>
<dbReference type="Pfam" id="PF01725">
    <property type="entry name" value="Ham1p_like"/>
    <property type="match status" value="1"/>
</dbReference>
<sequence length="203" mass="23244">MDILIGTKNPYKSSEMEYLLTGIHDVKIHFLKDTDINLNIEEDGKSLTENAEKKAIEISKHTDMYALASDGGTDIPGLGDKWDMLKNQRTVGENSTDLEKVKKLLSLMNGLKGEERKVICYLSVALAYQGNIIWSTEEMNDNGYIIDTLTSEDIPLGRWMGHVWYYPQFKEVNTKITEEQRLEIRNQEEGIKMELREVIEGLI</sequence>
<evidence type="ECO:0000313" key="2">
    <source>
        <dbReference type="EMBL" id="KKP92274.1"/>
    </source>
</evidence>
<reference evidence="2 3" key="1">
    <citation type="journal article" date="2015" name="Nature">
        <title>rRNA introns, odd ribosomes, and small enigmatic genomes across a large radiation of phyla.</title>
        <authorList>
            <person name="Brown C.T."/>
            <person name="Hug L.A."/>
            <person name="Thomas B.C."/>
            <person name="Sharon I."/>
            <person name="Castelle C.J."/>
            <person name="Singh A."/>
            <person name="Wilkins M.J."/>
            <person name="Williams K.H."/>
            <person name="Banfield J.F."/>
        </authorList>
    </citation>
    <scope>NUCLEOTIDE SEQUENCE [LARGE SCALE GENOMIC DNA]</scope>
</reference>
<comment type="caution">
    <text evidence="2">The sequence shown here is derived from an EMBL/GenBank/DDBJ whole genome shotgun (WGS) entry which is preliminary data.</text>
</comment>
<organism evidence="2 3">
    <name type="scientific">candidate division WS6 bacterium GW2011_GWC1_36_11</name>
    <dbReference type="NCBI Taxonomy" id="1619090"/>
    <lineage>
        <taxon>Bacteria</taxon>
        <taxon>Candidatus Dojkabacteria</taxon>
    </lineage>
</organism>
<proteinExistence type="predicted"/>
<evidence type="ECO:0000313" key="3">
    <source>
        <dbReference type="Proteomes" id="UP000034140"/>
    </source>
</evidence>
<dbReference type="EMBL" id="LBRE01000017">
    <property type="protein sequence ID" value="KKP92274.1"/>
    <property type="molecule type" value="Genomic_DNA"/>
</dbReference>
<dbReference type="InterPro" id="IPR002637">
    <property type="entry name" value="RdgB/HAM1"/>
</dbReference>
<gene>
    <name evidence="2" type="ORF">UR96_C0017G0006</name>
</gene>